<dbReference type="GO" id="GO:0016887">
    <property type="term" value="F:ATP hydrolysis activity"/>
    <property type="evidence" value="ECO:0007669"/>
    <property type="project" value="InterPro"/>
</dbReference>
<dbReference type="Gene3D" id="3.40.50.300">
    <property type="entry name" value="P-loop containing nucleotide triphosphate hydrolases"/>
    <property type="match status" value="1"/>
</dbReference>
<dbReference type="EMBL" id="ASPP01039315">
    <property type="protein sequence ID" value="ETO01073.1"/>
    <property type="molecule type" value="Genomic_DNA"/>
</dbReference>
<dbReference type="InterPro" id="IPR027417">
    <property type="entry name" value="P-loop_NTPase"/>
</dbReference>
<dbReference type="PANTHER" id="PTHR43394:SF1">
    <property type="entry name" value="ATP-BINDING CASSETTE SUB-FAMILY B MEMBER 10, MITOCHONDRIAL"/>
    <property type="match status" value="1"/>
</dbReference>
<proteinExistence type="predicted"/>
<dbReference type="Pfam" id="PF00005">
    <property type="entry name" value="ABC_tran"/>
    <property type="match status" value="1"/>
</dbReference>
<dbReference type="PANTHER" id="PTHR43394">
    <property type="entry name" value="ATP-DEPENDENT PERMEASE MDL1, MITOCHONDRIAL"/>
    <property type="match status" value="1"/>
</dbReference>
<dbReference type="GO" id="GO:0005524">
    <property type="term" value="F:ATP binding"/>
    <property type="evidence" value="ECO:0007669"/>
    <property type="project" value="InterPro"/>
</dbReference>
<gene>
    <name evidence="2" type="ORF">RFI_36366</name>
</gene>
<evidence type="ECO:0000259" key="1">
    <source>
        <dbReference type="Pfam" id="PF00005"/>
    </source>
</evidence>
<reference evidence="2 3" key="1">
    <citation type="journal article" date="2013" name="Curr. Biol.">
        <title>The Genome of the Foraminiferan Reticulomyxa filosa.</title>
        <authorList>
            <person name="Glockner G."/>
            <person name="Hulsmann N."/>
            <person name="Schleicher M."/>
            <person name="Noegel A.A."/>
            <person name="Eichinger L."/>
            <person name="Gallinger C."/>
            <person name="Pawlowski J."/>
            <person name="Sierra R."/>
            <person name="Euteneuer U."/>
            <person name="Pillet L."/>
            <person name="Moustafa A."/>
            <person name="Platzer M."/>
            <person name="Groth M."/>
            <person name="Szafranski K."/>
            <person name="Schliwa M."/>
        </authorList>
    </citation>
    <scope>NUCLEOTIDE SEQUENCE [LARGE SCALE GENOMIC DNA]</scope>
</reference>
<dbReference type="GO" id="GO:0005743">
    <property type="term" value="C:mitochondrial inner membrane"/>
    <property type="evidence" value="ECO:0007669"/>
    <property type="project" value="TreeGrafter"/>
</dbReference>
<sequence length="173" mass="18774">RSHIGFVSQLPLLFNSSIADNVRAGNPNVSLDDVIEACKLADAHEFIEKLPQGYDTLVGAMGGSLSGGQRQRLSIARAIAYKPSILLLDEATSALDTKSEREVQKALDNIASSRRHTIIVIAHRLSTITRSDCICVLVNGQLDQIGTHDDLMSTDGMYSTLVRSQEIISAKQL</sequence>
<comment type="caution">
    <text evidence="2">The sequence shown here is derived from an EMBL/GenBank/DDBJ whole genome shotgun (WGS) entry which is preliminary data.</text>
</comment>
<protein>
    <submittedName>
        <fullName evidence="2">ABC transporter family protein</fullName>
    </submittedName>
</protein>
<dbReference type="GO" id="GO:0015421">
    <property type="term" value="F:ABC-type oligopeptide transporter activity"/>
    <property type="evidence" value="ECO:0007669"/>
    <property type="project" value="TreeGrafter"/>
</dbReference>
<dbReference type="GO" id="GO:0090374">
    <property type="term" value="P:oligopeptide export from mitochondrion"/>
    <property type="evidence" value="ECO:0007669"/>
    <property type="project" value="TreeGrafter"/>
</dbReference>
<name>X6LGG0_RETFI</name>
<dbReference type="InterPro" id="IPR003439">
    <property type="entry name" value="ABC_transporter-like_ATP-bd"/>
</dbReference>
<dbReference type="InterPro" id="IPR017871">
    <property type="entry name" value="ABC_transporter-like_CS"/>
</dbReference>
<dbReference type="PROSITE" id="PS00211">
    <property type="entry name" value="ABC_TRANSPORTER_1"/>
    <property type="match status" value="1"/>
</dbReference>
<dbReference type="InterPro" id="IPR039421">
    <property type="entry name" value="Type_1_exporter"/>
</dbReference>
<feature type="non-terminal residue" evidence="2">
    <location>
        <position position="1"/>
    </location>
</feature>
<dbReference type="OrthoDB" id="6500128at2759"/>
<evidence type="ECO:0000313" key="3">
    <source>
        <dbReference type="Proteomes" id="UP000023152"/>
    </source>
</evidence>
<dbReference type="AlphaFoldDB" id="X6LGG0"/>
<keyword evidence="3" id="KW-1185">Reference proteome</keyword>
<dbReference type="SUPFAM" id="SSF52540">
    <property type="entry name" value="P-loop containing nucleoside triphosphate hydrolases"/>
    <property type="match status" value="1"/>
</dbReference>
<organism evidence="2 3">
    <name type="scientific">Reticulomyxa filosa</name>
    <dbReference type="NCBI Taxonomy" id="46433"/>
    <lineage>
        <taxon>Eukaryota</taxon>
        <taxon>Sar</taxon>
        <taxon>Rhizaria</taxon>
        <taxon>Retaria</taxon>
        <taxon>Foraminifera</taxon>
        <taxon>Monothalamids</taxon>
        <taxon>Reticulomyxidae</taxon>
        <taxon>Reticulomyxa</taxon>
    </lineage>
</organism>
<accession>X6LGG0</accession>
<feature type="domain" description="ABC transporter" evidence="1">
    <location>
        <begin position="1"/>
        <end position="93"/>
    </location>
</feature>
<dbReference type="Proteomes" id="UP000023152">
    <property type="component" value="Unassembled WGS sequence"/>
</dbReference>
<evidence type="ECO:0000313" key="2">
    <source>
        <dbReference type="EMBL" id="ETO01073.1"/>
    </source>
</evidence>
<dbReference type="OMA" id="TITRSDC"/>